<reference evidence="3 4" key="1">
    <citation type="submission" date="2016-12" db="EMBL/GenBank/DDBJ databases">
        <title>The new phylogeny of genus Mycobacterium.</title>
        <authorList>
            <person name="Tortoli E."/>
            <person name="Trovato A."/>
            <person name="Cirillo D.M."/>
        </authorList>
    </citation>
    <scope>NUCLEOTIDE SEQUENCE [LARGE SCALE GENOMIC DNA]</scope>
    <source>
        <strain evidence="3 4">DSM 45069</strain>
    </source>
</reference>
<comment type="caution">
    <text evidence="3">The sequence shown here is derived from an EMBL/GenBank/DDBJ whole genome shotgun (WGS) entry which is preliminary data.</text>
</comment>
<dbReference type="OrthoDB" id="4764793at2"/>
<sequence>MDFGALPPEVNSGRMYAGPGSGPIMAAAAAWEGLGAELGSAASGYTSVISELTQAPWVGPASASMLSAVTPYVSWLSALAAQAEETADQARAAAAAFEAAFAMTVPPPVIAANRVL</sequence>
<accession>A0A1W9Z509</accession>
<dbReference type="RefSeq" id="WP_142279665.1">
    <property type="nucleotide sequence ID" value="NZ_MVHG01000179.1"/>
</dbReference>
<evidence type="ECO:0000313" key="4">
    <source>
        <dbReference type="Proteomes" id="UP000192707"/>
    </source>
</evidence>
<dbReference type="Proteomes" id="UP000192707">
    <property type="component" value="Unassembled WGS sequence"/>
</dbReference>
<dbReference type="EMBL" id="MVHG01000179">
    <property type="protein sequence ID" value="ORA07373.1"/>
    <property type="molecule type" value="Genomic_DNA"/>
</dbReference>
<name>A0A1W9Z509_MYCAI</name>
<dbReference type="PANTHER" id="PTHR46766">
    <property type="entry name" value="GLUTAMINE-RICH PROTEIN 2"/>
    <property type="match status" value="1"/>
</dbReference>
<comment type="similarity">
    <text evidence="1">Belongs to the mycobacterial PPE family.</text>
</comment>
<dbReference type="PANTHER" id="PTHR46766:SF1">
    <property type="entry name" value="GLUTAMINE-RICH PROTEIN 2"/>
    <property type="match status" value="1"/>
</dbReference>
<feature type="non-terminal residue" evidence="3">
    <location>
        <position position="116"/>
    </location>
</feature>
<dbReference type="Gene3D" id="1.20.1260.20">
    <property type="entry name" value="PPE superfamily"/>
    <property type="match status" value="1"/>
</dbReference>
<dbReference type="Pfam" id="PF00823">
    <property type="entry name" value="PPE"/>
    <property type="match status" value="1"/>
</dbReference>
<evidence type="ECO:0000259" key="2">
    <source>
        <dbReference type="Pfam" id="PF00823"/>
    </source>
</evidence>
<dbReference type="InterPro" id="IPR000030">
    <property type="entry name" value="PPE_dom"/>
</dbReference>
<feature type="domain" description="PPE" evidence="2">
    <location>
        <begin position="2"/>
        <end position="115"/>
    </location>
</feature>
<organism evidence="3 4">
    <name type="scientific">Mycobacterium arosiense ATCC BAA-1401 = DSM 45069</name>
    <dbReference type="NCBI Taxonomy" id="1265311"/>
    <lineage>
        <taxon>Bacteria</taxon>
        <taxon>Bacillati</taxon>
        <taxon>Actinomycetota</taxon>
        <taxon>Actinomycetes</taxon>
        <taxon>Mycobacteriales</taxon>
        <taxon>Mycobacteriaceae</taxon>
        <taxon>Mycobacterium</taxon>
        <taxon>Mycobacterium avium complex (MAC)</taxon>
    </lineage>
</organism>
<proteinExistence type="inferred from homology"/>
<gene>
    <name evidence="3" type="ORF">BST14_28000</name>
</gene>
<dbReference type="AlphaFoldDB" id="A0A1W9Z509"/>
<dbReference type="GO" id="GO:0052572">
    <property type="term" value="P:response to host immune response"/>
    <property type="evidence" value="ECO:0007669"/>
    <property type="project" value="TreeGrafter"/>
</dbReference>
<dbReference type="SUPFAM" id="SSF140459">
    <property type="entry name" value="PE/PPE dimer-like"/>
    <property type="match status" value="1"/>
</dbReference>
<protein>
    <recommendedName>
        <fullName evidence="2">PPE domain-containing protein</fullName>
    </recommendedName>
</protein>
<evidence type="ECO:0000256" key="1">
    <source>
        <dbReference type="ARBA" id="ARBA00010652"/>
    </source>
</evidence>
<dbReference type="InterPro" id="IPR038332">
    <property type="entry name" value="PPE_sf"/>
</dbReference>
<evidence type="ECO:0000313" key="3">
    <source>
        <dbReference type="EMBL" id="ORA07373.1"/>
    </source>
</evidence>
<keyword evidence="4" id="KW-1185">Reference proteome</keyword>